<dbReference type="RefSeq" id="WP_130289965.1">
    <property type="nucleotide sequence ID" value="NZ_SHKL01000001.1"/>
</dbReference>
<evidence type="ECO:0000256" key="7">
    <source>
        <dbReference type="ARBA" id="ARBA00023027"/>
    </source>
</evidence>
<feature type="region of interest" description="Disordered" evidence="10">
    <location>
        <begin position="297"/>
        <end position="328"/>
    </location>
</feature>
<dbReference type="NCBIfam" id="NF002892">
    <property type="entry name" value="PRK03372.1"/>
    <property type="match status" value="1"/>
</dbReference>
<dbReference type="Gene3D" id="3.40.50.10330">
    <property type="entry name" value="Probable inorganic polyphosphate/atp-NAD kinase, domain 1"/>
    <property type="match status" value="1"/>
</dbReference>
<dbReference type="Gene3D" id="2.60.200.30">
    <property type="entry name" value="Probable inorganic polyphosphate/atp-NAD kinase, domain 2"/>
    <property type="match status" value="1"/>
</dbReference>
<dbReference type="FunFam" id="2.60.200.30:FF:000007">
    <property type="entry name" value="NAD kinase"/>
    <property type="match status" value="1"/>
</dbReference>
<feature type="binding site" evidence="9">
    <location>
        <begin position="192"/>
        <end position="197"/>
    </location>
    <ligand>
        <name>NAD(+)</name>
        <dbReference type="ChEBI" id="CHEBI:57540"/>
    </ligand>
</feature>
<dbReference type="EC" id="2.7.1.23" evidence="9"/>
<dbReference type="AlphaFoldDB" id="A0A4Q7UUH4"/>
<evidence type="ECO:0000256" key="5">
    <source>
        <dbReference type="ARBA" id="ARBA00022840"/>
    </source>
</evidence>
<keyword evidence="2 9" id="KW-0808">Transferase</keyword>
<dbReference type="GO" id="GO:0003951">
    <property type="term" value="F:NAD+ kinase activity"/>
    <property type="evidence" value="ECO:0007669"/>
    <property type="project" value="UniProtKB-UniRule"/>
</dbReference>
<keyword evidence="12" id="KW-1185">Reference proteome</keyword>
<dbReference type="SUPFAM" id="SSF111331">
    <property type="entry name" value="NAD kinase/diacylglycerol kinase-like"/>
    <property type="match status" value="1"/>
</dbReference>
<dbReference type="InterPro" id="IPR017438">
    <property type="entry name" value="ATP-NAD_kinase_N"/>
</dbReference>
<proteinExistence type="inferred from homology"/>
<feature type="binding site" evidence="9">
    <location>
        <position position="181"/>
    </location>
    <ligand>
        <name>NAD(+)</name>
        <dbReference type="ChEBI" id="CHEBI:57540"/>
    </ligand>
</feature>
<protein>
    <recommendedName>
        <fullName evidence="9">NAD kinase</fullName>
        <ecNumber evidence="9">2.7.1.23</ecNumber>
    </recommendedName>
    <alternativeName>
        <fullName evidence="9">ATP-dependent NAD kinase</fullName>
    </alternativeName>
</protein>
<name>A0A4Q7UUH4_PSEST</name>
<comment type="caution">
    <text evidence="9">Lacks conserved residue(s) required for the propagation of feature annotation.</text>
</comment>
<sequence>MREMLLVLHAGRAANRETAVRVVRTLAAHGIRMRVLAEEWSEIGIDPGLPAGLAPLPVPGTADCARDAEAVLVLGGDGTLLRAADLARSAHVPLLGVNLGHVGFLAEAEAESLDEALQALVDGEYSVEERMTVDAVVRSNGSVLGHTWALNEAVVEKTTRGRILEVVLEVDGRPVSGFGCDGVICSTPTGSTAYAFSAGGPLVWPQVQALLVVPSNAHALFARPMVIAPDSAVAIEVSASGPSAVLDCDGRRTISVPPGARVELSRAADPVRMVRLAAQPFADRLVRKFDLPVWGWRGAPRSRDEEWGDERRNGSAPGRDRTGDAPGR</sequence>
<evidence type="ECO:0000256" key="1">
    <source>
        <dbReference type="ARBA" id="ARBA00022490"/>
    </source>
</evidence>
<dbReference type="InterPro" id="IPR016064">
    <property type="entry name" value="NAD/diacylglycerol_kinase_sf"/>
</dbReference>
<feature type="binding site" evidence="9">
    <location>
        <position position="162"/>
    </location>
    <ligand>
        <name>NAD(+)</name>
        <dbReference type="ChEBI" id="CHEBI:57540"/>
    </ligand>
</feature>
<feature type="compositionally biased region" description="Basic and acidic residues" evidence="10">
    <location>
        <begin position="301"/>
        <end position="328"/>
    </location>
</feature>
<dbReference type="PANTHER" id="PTHR20275:SF0">
    <property type="entry name" value="NAD KINASE"/>
    <property type="match status" value="1"/>
</dbReference>
<evidence type="ECO:0000256" key="4">
    <source>
        <dbReference type="ARBA" id="ARBA00022777"/>
    </source>
</evidence>
<evidence type="ECO:0000256" key="10">
    <source>
        <dbReference type="SAM" id="MobiDB-lite"/>
    </source>
</evidence>
<feature type="active site" description="Proton acceptor" evidence="9">
    <location>
        <position position="77"/>
    </location>
</feature>
<dbReference type="PANTHER" id="PTHR20275">
    <property type="entry name" value="NAD KINASE"/>
    <property type="match status" value="1"/>
</dbReference>
<comment type="cofactor">
    <cofactor evidence="9">
        <name>a divalent metal cation</name>
        <dbReference type="ChEBI" id="CHEBI:60240"/>
    </cofactor>
</comment>
<dbReference type="GO" id="GO:0051287">
    <property type="term" value="F:NAD binding"/>
    <property type="evidence" value="ECO:0007669"/>
    <property type="project" value="UniProtKB-ARBA"/>
</dbReference>
<dbReference type="GO" id="GO:0046872">
    <property type="term" value="F:metal ion binding"/>
    <property type="evidence" value="ECO:0007669"/>
    <property type="project" value="UniProtKB-UniRule"/>
</dbReference>
<keyword evidence="1 9" id="KW-0963">Cytoplasm</keyword>
<dbReference type="GO" id="GO:0006741">
    <property type="term" value="P:NADP+ biosynthetic process"/>
    <property type="evidence" value="ECO:0007669"/>
    <property type="project" value="UniProtKB-UniRule"/>
</dbReference>
<reference evidence="11 12" key="1">
    <citation type="submission" date="2019-02" db="EMBL/GenBank/DDBJ databases">
        <title>Sequencing the genomes of 1000 actinobacteria strains.</title>
        <authorList>
            <person name="Klenk H.-P."/>
        </authorList>
    </citation>
    <scope>NUCLEOTIDE SEQUENCE [LARGE SCALE GENOMIC DNA]</scope>
    <source>
        <strain evidence="11 12">DSM 45779</strain>
    </source>
</reference>
<dbReference type="OrthoDB" id="9774737at2"/>
<comment type="subcellular location">
    <subcellularLocation>
        <location evidence="9">Cytoplasm</location>
    </subcellularLocation>
</comment>
<keyword evidence="5 9" id="KW-0067">ATP-binding</keyword>
<dbReference type="Pfam" id="PF20143">
    <property type="entry name" value="NAD_kinase_C"/>
    <property type="match status" value="1"/>
</dbReference>
<feature type="binding site" evidence="9">
    <location>
        <begin position="151"/>
        <end position="152"/>
    </location>
    <ligand>
        <name>NAD(+)</name>
        <dbReference type="ChEBI" id="CHEBI:57540"/>
    </ligand>
</feature>
<comment type="caution">
    <text evidence="11">The sequence shown here is derived from an EMBL/GenBank/DDBJ whole genome shotgun (WGS) entry which is preliminary data.</text>
</comment>
<evidence type="ECO:0000313" key="11">
    <source>
        <dbReference type="EMBL" id="RZT85522.1"/>
    </source>
</evidence>
<dbReference type="GO" id="GO:0019674">
    <property type="term" value="P:NAD+ metabolic process"/>
    <property type="evidence" value="ECO:0007669"/>
    <property type="project" value="InterPro"/>
</dbReference>
<keyword evidence="6 9" id="KW-0521">NADP</keyword>
<dbReference type="HAMAP" id="MF_00361">
    <property type="entry name" value="NAD_kinase"/>
    <property type="match status" value="1"/>
</dbReference>
<dbReference type="InterPro" id="IPR017437">
    <property type="entry name" value="ATP-NAD_kinase_PpnK-typ_C"/>
</dbReference>
<evidence type="ECO:0000256" key="8">
    <source>
        <dbReference type="ARBA" id="ARBA00047925"/>
    </source>
</evidence>
<comment type="similarity">
    <text evidence="9">Belongs to the NAD kinase family.</text>
</comment>
<dbReference type="InterPro" id="IPR002504">
    <property type="entry name" value="NADK"/>
</dbReference>
<evidence type="ECO:0000256" key="6">
    <source>
        <dbReference type="ARBA" id="ARBA00022857"/>
    </source>
</evidence>
<dbReference type="GO" id="GO:0005524">
    <property type="term" value="F:ATP binding"/>
    <property type="evidence" value="ECO:0007669"/>
    <property type="project" value="UniProtKB-KW"/>
</dbReference>
<keyword evidence="3 9" id="KW-0547">Nucleotide-binding</keyword>
<evidence type="ECO:0000256" key="2">
    <source>
        <dbReference type="ARBA" id="ARBA00022679"/>
    </source>
</evidence>
<dbReference type="EMBL" id="SHKL01000001">
    <property type="protein sequence ID" value="RZT85522.1"/>
    <property type="molecule type" value="Genomic_DNA"/>
</dbReference>
<dbReference type="GO" id="GO:0005737">
    <property type="term" value="C:cytoplasm"/>
    <property type="evidence" value="ECO:0007669"/>
    <property type="project" value="UniProtKB-SubCell"/>
</dbReference>
<evidence type="ECO:0000256" key="9">
    <source>
        <dbReference type="HAMAP-Rule" id="MF_00361"/>
    </source>
</evidence>
<evidence type="ECO:0000256" key="3">
    <source>
        <dbReference type="ARBA" id="ARBA00022741"/>
    </source>
</evidence>
<feature type="binding site" evidence="9">
    <location>
        <begin position="77"/>
        <end position="78"/>
    </location>
    <ligand>
        <name>NAD(+)</name>
        <dbReference type="ChEBI" id="CHEBI:57540"/>
    </ligand>
</feature>
<dbReference type="Pfam" id="PF01513">
    <property type="entry name" value="NAD_kinase"/>
    <property type="match status" value="1"/>
</dbReference>
<keyword evidence="4 9" id="KW-0418">Kinase</keyword>
<gene>
    <name evidence="9" type="primary">nadK</name>
    <name evidence="11" type="ORF">EV383_2392</name>
</gene>
<comment type="function">
    <text evidence="9">Involved in the regulation of the intracellular balance of NAD and NADP, and is a key enzyme in the biosynthesis of NADP. Catalyzes specifically the phosphorylation on 2'-hydroxyl of the adenosine moiety of NAD to yield NADP.</text>
</comment>
<feature type="binding site" evidence="9">
    <location>
        <position position="82"/>
    </location>
    <ligand>
        <name>NAD(+)</name>
        <dbReference type="ChEBI" id="CHEBI:57540"/>
    </ligand>
</feature>
<keyword evidence="7 9" id="KW-0520">NAD</keyword>
<organism evidence="11 12">
    <name type="scientific">Pseudonocardia sediminis</name>
    <dbReference type="NCBI Taxonomy" id="1397368"/>
    <lineage>
        <taxon>Bacteria</taxon>
        <taxon>Bacillati</taxon>
        <taxon>Actinomycetota</taxon>
        <taxon>Actinomycetes</taxon>
        <taxon>Pseudonocardiales</taxon>
        <taxon>Pseudonocardiaceae</taxon>
        <taxon>Pseudonocardia</taxon>
    </lineage>
</organism>
<dbReference type="Proteomes" id="UP000291591">
    <property type="component" value="Unassembled WGS sequence"/>
</dbReference>
<evidence type="ECO:0000313" key="12">
    <source>
        <dbReference type="Proteomes" id="UP000291591"/>
    </source>
</evidence>
<comment type="catalytic activity">
    <reaction evidence="8 9">
        <text>NAD(+) + ATP = ADP + NADP(+) + H(+)</text>
        <dbReference type="Rhea" id="RHEA:18629"/>
        <dbReference type="ChEBI" id="CHEBI:15378"/>
        <dbReference type="ChEBI" id="CHEBI:30616"/>
        <dbReference type="ChEBI" id="CHEBI:57540"/>
        <dbReference type="ChEBI" id="CHEBI:58349"/>
        <dbReference type="ChEBI" id="CHEBI:456216"/>
        <dbReference type="EC" id="2.7.1.23"/>
    </reaction>
</comment>
<accession>A0A4Q7UUH4</accession>